<protein>
    <submittedName>
        <fullName evidence="10">Glycosyl transferase</fullName>
    </submittedName>
</protein>
<accession>A0A6N3ST46</accession>
<name>A0A0D6N1L4_9PROT</name>
<keyword evidence="5 8" id="KW-0812">Transmembrane</keyword>
<keyword evidence="7 8" id="KW-0472">Membrane</keyword>
<dbReference type="RefSeq" id="WP_048837547.1">
    <property type="nucleotide sequence ID" value="NZ_BAMV01000005.1"/>
</dbReference>
<keyword evidence="2" id="KW-1003">Cell membrane</keyword>
<dbReference type="EMBL" id="BAMV01000005">
    <property type="protein sequence ID" value="GAN59453.1"/>
    <property type="molecule type" value="Genomic_DNA"/>
</dbReference>
<gene>
    <name evidence="10" type="ORF">Abci_005_047</name>
    <name evidence="11" type="ORF">ACI01nite_20400</name>
</gene>
<proteinExistence type="predicted"/>
<dbReference type="Proteomes" id="UP000321891">
    <property type="component" value="Unassembled WGS sequence"/>
</dbReference>
<dbReference type="InterPro" id="IPR050297">
    <property type="entry name" value="LipidA_mod_glycosyltrf_83"/>
</dbReference>
<dbReference type="PANTHER" id="PTHR33908:SF3">
    <property type="entry name" value="UNDECAPRENYL PHOSPHATE-ALPHA-4-AMINO-4-DEOXY-L-ARABINOSE ARABINOSYL TRANSFERASE"/>
    <property type="match status" value="1"/>
</dbReference>
<dbReference type="Proteomes" id="UP000032671">
    <property type="component" value="Unassembled WGS sequence"/>
</dbReference>
<dbReference type="STRING" id="1231339.Abci_005_047"/>
<feature type="domain" description="Glycosyltransferase RgtA/B/C/D-like" evidence="9">
    <location>
        <begin position="90"/>
        <end position="240"/>
    </location>
</feature>
<evidence type="ECO:0000313" key="10">
    <source>
        <dbReference type="EMBL" id="GAN59453.1"/>
    </source>
</evidence>
<evidence type="ECO:0000313" key="13">
    <source>
        <dbReference type="Proteomes" id="UP000321891"/>
    </source>
</evidence>
<keyword evidence="4 10" id="KW-0808">Transferase</keyword>
<dbReference type="PANTHER" id="PTHR33908">
    <property type="entry name" value="MANNOSYLTRANSFERASE YKCB-RELATED"/>
    <property type="match status" value="1"/>
</dbReference>
<dbReference type="GO" id="GO:0009103">
    <property type="term" value="P:lipopolysaccharide biosynthetic process"/>
    <property type="evidence" value="ECO:0007669"/>
    <property type="project" value="TreeGrafter"/>
</dbReference>
<organism evidence="10 12">
    <name type="scientific">Acetobacter cibinongensis</name>
    <dbReference type="NCBI Taxonomy" id="146475"/>
    <lineage>
        <taxon>Bacteria</taxon>
        <taxon>Pseudomonadati</taxon>
        <taxon>Pseudomonadota</taxon>
        <taxon>Alphaproteobacteria</taxon>
        <taxon>Acetobacterales</taxon>
        <taxon>Acetobacteraceae</taxon>
        <taxon>Acetobacter</taxon>
    </lineage>
</organism>
<feature type="transmembrane region" description="Helical" evidence="8">
    <location>
        <begin position="308"/>
        <end position="327"/>
    </location>
</feature>
<feature type="transmembrane region" description="Helical" evidence="8">
    <location>
        <begin position="183"/>
        <end position="205"/>
    </location>
</feature>
<evidence type="ECO:0000313" key="12">
    <source>
        <dbReference type="Proteomes" id="UP000032671"/>
    </source>
</evidence>
<evidence type="ECO:0000256" key="1">
    <source>
        <dbReference type="ARBA" id="ARBA00004651"/>
    </source>
</evidence>
<evidence type="ECO:0000259" key="9">
    <source>
        <dbReference type="Pfam" id="PF13231"/>
    </source>
</evidence>
<evidence type="ECO:0000256" key="7">
    <source>
        <dbReference type="ARBA" id="ARBA00023136"/>
    </source>
</evidence>
<dbReference type="GO" id="GO:0016763">
    <property type="term" value="F:pentosyltransferase activity"/>
    <property type="evidence" value="ECO:0007669"/>
    <property type="project" value="TreeGrafter"/>
</dbReference>
<feature type="transmembrane region" description="Helical" evidence="8">
    <location>
        <begin position="226"/>
        <end position="251"/>
    </location>
</feature>
<evidence type="ECO:0000256" key="8">
    <source>
        <dbReference type="SAM" id="Phobius"/>
    </source>
</evidence>
<feature type="transmembrane region" description="Helical" evidence="8">
    <location>
        <begin position="397"/>
        <end position="421"/>
    </location>
</feature>
<dbReference type="InterPro" id="IPR038731">
    <property type="entry name" value="RgtA/B/C-like"/>
</dbReference>
<evidence type="ECO:0000313" key="11">
    <source>
        <dbReference type="EMBL" id="GEL59438.1"/>
    </source>
</evidence>
<reference evidence="10 12" key="1">
    <citation type="submission" date="2012-11" db="EMBL/GenBank/DDBJ databases">
        <title>Whole genome sequence of Acetobacter cibinongensis 4H-1.</title>
        <authorList>
            <person name="Azuma Y."/>
            <person name="Higashiura N."/>
            <person name="Hirakawa H."/>
            <person name="Matsushita K."/>
        </authorList>
    </citation>
    <scope>NUCLEOTIDE SEQUENCE [LARGE SCALE GENOMIC DNA]</scope>
    <source>
        <strain evidence="10 12">4H-1</strain>
    </source>
</reference>
<evidence type="ECO:0000256" key="5">
    <source>
        <dbReference type="ARBA" id="ARBA00022692"/>
    </source>
</evidence>
<accession>A0A0D6N1L4</accession>
<comment type="subcellular location">
    <subcellularLocation>
        <location evidence="1">Cell membrane</location>
        <topology evidence="1">Multi-pass membrane protein</topology>
    </subcellularLocation>
</comment>
<sequence>MLKALVTGQGQRLSGRALALLGLVAFLLFLPGRAATPPFDRDEPRYMEATAQMLESGNFVDVRFQDKPRYLQPAGIYWLEAAAVAATGTLNDRAVWAYRIPSLLAMSAAVMLTAWIGSALFGAPAGVMAAVFLTVSVLVTAESRMGTIDSTLLLTVLLAQVALVRALLDRENGRQTRWQTPVLFWSAIGCGLMLKGPVILIPSLATPLALGLVERNFSLWRKMRPAWGWLIALAIMLPWCVAIGVVSHGAFFKNAVGTNFLGKVASGQQAHGLAPGYHVLVFLLAFWPGSFFVAAALPAVWKNRQSLIVKYLLCWIIPHWVVFELIATKLPHYVLPTYPALAVLTAGMLMRGGAVWQQWPKAVWARAALGVYGAAWVLVGLALAFAGPILMWQLEHVVSLSALIVAGGCLPLVILSAILLWRSELRKAVLTSAACAALLYVGLFTVVVPRLHSIWLAPRLAELVNTHRPCGAETEVASVSFSEPSLVFLLGGKVKLVGVTQAADFMRTNRTCGVALVDEKARTAFLNALGADAAQVVSRGMVSGLNYSNGHHLAISLYALTQPTQTP</sequence>
<keyword evidence="13" id="KW-1185">Reference proteome</keyword>
<feature type="transmembrane region" description="Helical" evidence="8">
    <location>
        <begin position="363"/>
        <end position="391"/>
    </location>
</feature>
<comment type="caution">
    <text evidence="10">The sequence shown here is derived from an EMBL/GenBank/DDBJ whole genome shotgun (WGS) entry which is preliminary data.</text>
</comment>
<feature type="transmembrane region" description="Helical" evidence="8">
    <location>
        <begin position="333"/>
        <end position="351"/>
    </location>
</feature>
<keyword evidence="6 8" id="KW-1133">Transmembrane helix</keyword>
<dbReference type="EMBL" id="BJVU01000009">
    <property type="protein sequence ID" value="GEL59438.1"/>
    <property type="molecule type" value="Genomic_DNA"/>
</dbReference>
<evidence type="ECO:0000256" key="6">
    <source>
        <dbReference type="ARBA" id="ARBA00022989"/>
    </source>
</evidence>
<reference evidence="11 13" key="2">
    <citation type="submission" date="2019-07" db="EMBL/GenBank/DDBJ databases">
        <title>Whole genome shotgun sequence of Acetobacter cibinongensis NBRC 16605.</title>
        <authorList>
            <person name="Hosoyama A."/>
            <person name="Uohara A."/>
            <person name="Ohji S."/>
            <person name="Ichikawa N."/>
        </authorList>
    </citation>
    <scope>NUCLEOTIDE SEQUENCE [LARGE SCALE GENOMIC DNA]</scope>
    <source>
        <strain evidence="11 13">NBRC 16605</strain>
    </source>
</reference>
<evidence type="ECO:0000256" key="2">
    <source>
        <dbReference type="ARBA" id="ARBA00022475"/>
    </source>
</evidence>
<dbReference type="Pfam" id="PF13231">
    <property type="entry name" value="PMT_2"/>
    <property type="match status" value="1"/>
</dbReference>
<evidence type="ECO:0000256" key="3">
    <source>
        <dbReference type="ARBA" id="ARBA00022676"/>
    </source>
</evidence>
<keyword evidence="3" id="KW-0328">Glycosyltransferase</keyword>
<dbReference type="AlphaFoldDB" id="A0A0D6N1L4"/>
<feature type="transmembrane region" description="Helical" evidence="8">
    <location>
        <begin position="428"/>
        <end position="448"/>
    </location>
</feature>
<feature type="transmembrane region" description="Helical" evidence="8">
    <location>
        <begin position="112"/>
        <end position="139"/>
    </location>
</feature>
<dbReference type="GO" id="GO:0005886">
    <property type="term" value="C:plasma membrane"/>
    <property type="evidence" value="ECO:0007669"/>
    <property type="project" value="UniProtKB-SubCell"/>
</dbReference>
<feature type="transmembrane region" description="Helical" evidence="8">
    <location>
        <begin position="279"/>
        <end position="301"/>
    </location>
</feature>
<evidence type="ECO:0000256" key="4">
    <source>
        <dbReference type="ARBA" id="ARBA00022679"/>
    </source>
</evidence>
<feature type="transmembrane region" description="Helical" evidence="8">
    <location>
        <begin position="151"/>
        <end position="168"/>
    </location>
</feature>
<dbReference type="GO" id="GO:0010041">
    <property type="term" value="P:response to iron(III) ion"/>
    <property type="evidence" value="ECO:0007669"/>
    <property type="project" value="TreeGrafter"/>
</dbReference>